<dbReference type="SUPFAM" id="SSF46894">
    <property type="entry name" value="C-terminal effector domain of the bipartite response regulators"/>
    <property type="match status" value="1"/>
</dbReference>
<gene>
    <name evidence="10" type="ORF">HLVA_05000</name>
</gene>
<dbReference type="SMART" id="SM00862">
    <property type="entry name" value="Trans_reg_C"/>
    <property type="match status" value="1"/>
</dbReference>
<keyword evidence="5" id="KW-0804">Transcription</keyword>
<keyword evidence="3" id="KW-0805">Transcription regulation</keyword>
<accession>A0AAU9D1Q5</accession>
<dbReference type="Proteomes" id="UP001321582">
    <property type="component" value="Chromosome"/>
</dbReference>
<evidence type="ECO:0000256" key="4">
    <source>
        <dbReference type="ARBA" id="ARBA00023125"/>
    </source>
</evidence>
<dbReference type="GO" id="GO:0032993">
    <property type="term" value="C:protein-DNA complex"/>
    <property type="evidence" value="ECO:0007669"/>
    <property type="project" value="TreeGrafter"/>
</dbReference>
<proteinExistence type="predicted"/>
<dbReference type="InterPro" id="IPR036388">
    <property type="entry name" value="WH-like_DNA-bd_sf"/>
</dbReference>
<dbReference type="GO" id="GO:0006355">
    <property type="term" value="P:regulation of DNA-templated transcription"/>
    <property type="evidence" value="ECO:0007669"/>
    <property type="project" value="InterPro"/>
</dbReference>
<dbReference type="Pfam" id="PF00486">
    <property type="entry name" value="Trans_reg_C"/>
    <property type="match status" value="1"/>
</dbReference>
<dbReference type="Gene3D" id="3.40.50.2300">
    <property type="match status" value="1"/>
</dbReference>
<dbReference type="AlphaFoldDB" id="A0AAU9D1Q5"/>
<dbReference type="Gene3D" id="1.10.10.10">
    <property type="entry name" value="Winged helix-like DNA-binding domain superfamily/Winged helix DNA-binding domain"/>
    <property type="match status" value="1"/>
</dbReference>
<name>A0AAU9D1Q5_9FUSO</name>
<keyword evidence="2" id="KW-0902">Two-component regulatory system</keyword>
<evidence type="ECO:0000256" key="2">
    <source>
        <dbReference type="ARBA" id="ARBA00023012"/>
    </source>
</evidence>
<evidence type="ECO:0000256" key="1">
    <source>
        <dbReference type="ARBA" id="ARBA00022553"/>
    </source>
</evidence>
<keyword evidence="11" id="KW-1185">Reference proteome</keyword>
<dbReference type="PROSITE" id="PS51755">
    <property type="entry name" value="OMPR_PHOB"/>
    <property type="match status" value="1"/>
</dbReference>
<organism evidence="10 11">
    <name type="scientific">Haliovirga abyssi</name>
    <dbReference type="NCBI Taxonomy" id="2996794"/>
    <lineage>
        <taxon>Bacteria</taxon>
        <taxon>Fusobacteriati</taxon>
        <taxon>Fusobacteriota</taxon>
        <taxon>Fusobacteriia</taxon>
        <taxon>Fusobacteriales</taxon>
        <taxon>Haliovirgaceae</taxon>
        <taxon>Haliovirga</taxon>
    </lineage>
</organism>
<dbReference type="InterPro" id="IPR016032">
    <property type="entry name" value="Sig_transdc_resp-reg_C-effctor"/>
</dbReference>
<evidence type="ECO:0000256" key="5">
    <source>
        <dbReference type="ARBA" id="ARBA00023163"/>
    </source>
</evidence>
<evidence type="ECO:0000313" key="11">
    <source>
        <dbReference type="Proteomes" id="UP001321582"/>
    </source>
</evidence>
<dbReference type="SUPFAM" id="SSF52172">
    <property type="entry name" value="CheY-like"/>
    <property type="match status" value="1"/>
</dbReference>
<dbReference type="EMBL" id="AP027059">
    <property type="protein sequence ID" value="BDU49931.1"/>
    <property type="molecule type" value="Genomic_DNA"/>
</dbReference>
<dbReference type="Pfam" id="PF00072">
    <property type="entry name" value="Response_reg"/>
    <property type="match status" value="1"/>
</dbReference>
<dbReference type="CDD" id="cd00383">
    <property type="entry name" value="trans_reg_C"/>
    <property type="match status" value="1"/>
</dbReference>
<dbReference type="RefSeq" id="WP_307904870.1">
    <property type="nucleotide sequence ID" value="NZ_AP027059.1"/>
</dbReference>
<feature type="DNA-binding region" description="OmpR/PhoB-type" evidence="7">
    <location>
        <begin position="127"/>
        <end position="225"/>
    </location>
</feature>
<evidence type="ECO:0000259" key="8">
    <source>
        <dbReference type="PROSITE" id="PS50110"/>
    </source>
</evidence>
<dbReference type="SMART" id="SM00448">
    <property type="entry name" value="REC"/>
    <property type="match status" value="1"/>
</dbReference>
<dbReference type="CDD" id="cd17574">
    <property type="entry name" value="REC_OmpR"/>
    <property type="match status" value="1"/>
</dbReference>
<feature type="domain" description="OmpR/PhoB-type" evidence="9">
    <location>
        <begin position="127"/>
        <end position="225"/>
    </location>
</feature>
<keyword evidence="1 6" id="KW-0597">Phosphoprotein</keyword>
<dbReference type="GO" id="GO:0005829">
    <property type="term" value="C:cytosol"/>
    <property type="evidence" value="ECO:0007669"/>
    <property type="project" value="TreeGrafter"/>
</dbReference>
<dbReference type="InterPro" id="IPR039420">
    <property type="entry name" value="WalR-like"/>
</dbReference>
<dbReference type="PROSITE" id="PS50110">
    <property type="entry name" value="RESPONSE_REGULATORY"/>
    <property type="match status" value="1"/>
</dbReference>
<dbReference type="KEGG" id="haby:HLVA_05000"/>
<evidence type="ECO:0000256" key="6">
    <source>
        <dbReference type="PROSITE-ProRule" id="PRU00169"/>
    </source>
</evidence>
<keyword evidence="4 7" id="KW-0238">DNA-binding</keyword>
<evidence type="ECO:0000256" key="7">
    <source>
        <dbReference type="PROSITE-ProRule" id="PRU01091"/>
    </source>
</evidence>
<sequence length="225" mass="26055">MEKILIVEDEKRISRFIELQLKHEGYKIDSAFDGREALDKIKNGDYDLVLLDIMIPKINGIEVCRRVREYSNIPIIMVTAKDEMTDKVIGLDLGANDYITKPFEIEELLARIRVQLRGKTSGGKTEGNILKAEDLIMNIEQCIVKRGEIEIELSKKEFELLEYLLINKGIVATRDKILNNVWGYDYFGNDNILDVHIKHLRDKIDKPFEKKLIKTVRGFGFTIKK</sequence>
<dbReference type="InterPro" id="IPR001789">
    <property type="entry name" value="Sig_transdc_resp-reg_receiver"/>
</dbReference>
<evidence type="ECO:0000313" key="10">
    <source>
        <dbReference type="EMBL" id="BDU49931.1"/>
    </source>
</evidence>
<dbReference type="GO" id="GO:0000976">
    <property type="term" value="F:transcription cis-regulatory region binding"/>
    <property type="evidence" value="ECO:0007669"/>
    <property type="project" value="TreeGrafter"/>
</dbReference>
<reference evidence="10 11" key="1">
    <citation type="submission" date="2022-11" db="EMBL/GenBank/DDBJ databases">
        <title>Haliovirga abyssi gen. nov., sp. nov., a mesophilic fermentative bacterium isolated from the Iheya North hydrothermal field and the proposal of Haliovirgaceae fam. nov.</title>
        <authorList>
            <person name="Miyazaki U."/>
            <person name="Tame A."/>
            <person name="Miyazaki J."/>
            <person name="Takai K."/>
            <person name="Sawayama S."/>
            <person name="Kitajima M."/>
            <person name="Okamoto A."/>
            <person name="Nakagawa S."/>
        </authorList>
    </citation>
    <scope>NUCLEOTIDE SEQUENCE [LARGE SCALE GENOMIC DNA]</scope>
    <source>
        <strain evidence="10 11">IC12</strain>
    </source>
</reference>
<evidence type="ECO:0000259" key="9">
    <source>
        <dbReference type="PROSITE" id="PS51755"/>
    </source>
</evidence>
<dbReference type="FunFam" id="3.40.50.2300:FF:000001">
    <property type="entry name" value="DNA-binding response regulator PhoB"/>
    <property type="match status" value="1"/>
</dbReference>
<feature type="modified residue" description="4-aspartylphosphate" evidence="6">
    <location>
        <position position="52"/>
    </location>
</feature>
<dbReference type="Gene3D" id="6.10.250.690">
    <property type="match status" value="1"/>
</dbReference>
<dbReference type="GO" id="GO:0000156">
    <property type="term" value="F:phosphorelay response regulator activity"/>
    <property type="evidence" value="ECO:0007669"/>
    <property type="project" value="TreeGrafter"/>
</dbReference>
<dbReference type="PANTHER" id="PTHR48111">
    <property type="entry name" value="REGULATOR OF RPOS"/>
    <property type="match status" value="1"/>
</dbReference>
<dbReference type="InterPro" id="IPR011006">
    <property type="entry name" value="CheY-like_superfamily"/>
</dbReference>
<feature type="domain" description="Response regulatory" evidence="8">
    <location>
        <begin position="3"/>
        <end position="116"/>
    </location>
</feature>
<dbReference type="FunFam" id="1.10.10.10:FF:000005">
    <property type="entry name" value="Two-component system response regulator"/>
    <property type="match status" value="1"/>
</dbReference>
<protein>
    <submittedName>
        <fullName evidence="10">DNA-binding response regulator</fullName>
    </submittedName>
</protein>
<dbReference type="InterPro" id="IPR001867">
    <property type="entry name" value="OmpR/PhoB-type_DNA-bd"/>
</dbReference>
<evidence type="ECO:0000256" key="3">
    <source>
        <dbReference type="ARBA" id="ARBA00023015"/>
    </source>
</evidence>
<dbReference type="PANTHER" id="PTHR48111:SF22">
    <property type="entry name" value="REGULATOR OF RPOS"/>
    <property type="match status" value="1"/>
</dbReference>